<feature type="transmembrane region" description="Helical" evidence="1">
    <location>
        <begin position="12"/>
        <end position="30"/>
    </location>
</feature>
<evidence type="ECO:0008006" key="3">
    <source>
        <dbReference type="Google" id="ProtNLM"/>
    </source>
</evidence>
<dbReference type="Gene3D" id="2.130.10.10">
    <property type="entry name" value="YVTN repeat-like/Quinoprotein amine dehydrogenase"/>
    <property type="match status" value="1"/>
</dbReference>
<sequence>MIRLLRKHHRWLGVILLIVLILFSFSGIIMNHRKLVSSIGIDRKYLPRNYSYHDWNFAAVRSTEKFTNDSILIYGNIGIWLTDSLFGQFTEFNTGFPRGVDNHKISKVLKLNDSLLAAGSLFGLHIYDTTIKHWEKVTLPENEENVVDLLLRNDTLLVLTRSNLFASTDYETFRRINLPAPVGYDNKVGLFKTLWVIHSGAIYGLAGKLVVDFVALVMVFLSIGGFIIFVNKKKLKDKEHKEHKRKILKRQYQWNLKWHNRIGYLTIVLLIITTATGIFLRPPLLIPIAEAKVGKIPYTELDTANPWHDQLRRIIYIDKEDRYIISTVEAFYYTDDHFNSMVRFEKQPPASVMGVTVLEEKGDHTLWVGSFEGLFSWNYKTDEIIDLVDNKRWVRPTKKGHPVGAHKISGHSAHFGNYPLIFDYDKGTNSTFNKEKFPVMPKEVIDKNPMPLWNVAQEIHTGRIYQFFMGDFYILVVPLTGLFTLYLNISGFIIWYKRYRTKKNNIFKPQKAQKNNK</sequence>
<keyword evidence="1" id="KW-0472">Membrane</keyword>
<proteinExistence type="predicted"/>
<reference evidence="2" key="1">
    <citation type="submission" date="2019-08" db="EMBL/GenBank/DDBJ databases">
        <authorList>
            <person name="Kucharzyk K."/>
            <person name="Murdoch R.W."/>
            <person name="Higgins S."/>
            <person name="Loffler F."/>
        </authorList>
    </citation>
    <scope>NUCLEOTIDE SEQUENCE</scope>
</reference>
<evidence type="ECO:0000256" key="1">
    <source>
        <dbReference type="SAM" id="Phobius"/>
    </source>
</evidence>
<dbReference type="AlphaFoldDB" id="A0A644XV16"/>
<keyword evidence="1" id="KW-1133">Transmembrane helix</keyword>
<dbReference type="PANTHER" id="PTHR34219:SF3">
    <property type="entry name" value="BLL7967 PROTEIN"/>
    <property type="match status" value="1"/>
</dbReference>
<feature type="transmembrane region" description="Helical" evidence="1">
    <location>
        <begin position="262"/>
        <end position="280"/>
    </location>
</feature>
<organism evidence="2">
    <name type="scientific">bioreactor metagenome</name>
    <dbReference type="NCBI Taxonomy" id="1076179"/>
    <lineage>
        <taxon>unclassified sequences</taxon>
        <taxon>metagenomes</taxon>
        <taxon>ecological metagenomes</taxon>
    </lineage>
</organism>
<dbReference type="PANTHER" id="PTHR34219">
    <property type="entry name" value="IRON-REGULATED INNER MEMBRANE PROTEIN-RELATED"/>
    <property type="match status" value="1"/>
</dbReference>
<dbReference type="InterPro" id="IPR005625">
    <property type="entry name" value="PepSY-ass_TM"/>
</dbReference>
<feature type="transmembrane region" description="Helical" evidence="1">
    <location>
        <begin position="209"/>
        <end position="230"/>
    </location>
</feature>
<gene>
    <name evidence="2" type="ORF">SDC9_64549</name>
</gene>
<dbReference type="InterPro" id="IPR015943">
    <property type="entry name" value="WD40/YVTN_repeat-like_dom_sf"/>
</dbReference>
<keyword evidence="1" id="KW-0812">Transmembrane</keyword>
<name>A0A644XV16_9ZZZZ</name>
<feature type="transmembrane region" description="Helical" evidence="1">
    <location>
        <begin position="472"/>
        <end position="496"/>
    </location>
</feature>
<comment type="caution">
    <text evidence="2">The sequence shown here is derived from an EMBL/GenBank/DDBJ whole genome shotgun (WGS) entry which is preliminary data.</text>
</comment>
<protein>
    <recommendedName>
        <fullName evidence="3">PepSY domain-containing protein</fullName>
    </recommendedName>
</protein>
<accession>A0A644XV16</accession>
<dbReference type="EMBL" id="VSSQ01002927">
    <property type="protein sequence ID" value="MPM18143.1"/>
    <property type="molecule type" value="Genomic_DNA"/>
</dbReference>
<evidence type="ECO:0000313" key="2">
    <source>
        <dbReference type="EMBL" id="MPM18143.1"/>
    </source>
</evidence>
<dbReference type="Pfam" id="PF03929">
    <property type="entry name" value="PepSY_TM"/>
    <property type="match status" value="1"/>
</dbReference>